<dbReference type="FunFam" id="3.10.20.90:FF:000078">
    <property type="entry name" value="Auxin-responsive protein"/>
    <property type="match status" value="1"/>
</dbReference>
<feature type="region of interest" description="Disordered" evidence="11">
    <location>
        <begin position="1"/>
        <end position="72"/>
    </location>
</feature>
<evidence type="ECO:0000313" key="13">
    <source>
        <dbReference type="Proteomes" id="UP000504608"/>
    </source>
</evidence>
<dbReference type="InterPro" id="IPR033389">
    <property type="entry name" value="AUX/IAA_dom"/>
</dbReference>
<evidence type="ECO:0000256" key="5">
    <source>
        <dbReference type="ARBA" id="ARBA00023015"/>
    </source>
</evidence>
<keyword evidence="8 10" id="KW-0927">Auxin signaling pathway</keyword>
<keyword evidence="5 10" id="KW-0805">Transcription regulation</keyword>
<evidence type="ECO:0000256" key="1">
    <source>
        <dbReference type="ARBA" id="ARBA00004123"/>
    </source>
</evidence>
<dbReference type="GO" id="GO:0005634">
    <property type="term" value="C:nucleus"/>
    <property type="evidence" value="ECO:0007669"/>
    <property type="project" value="UniProtKB-SubCell"/>
</dbReference>
<evidence type="ECO:0000256" key="2">
    <source>
        <dbReference type="ARBA" id="ARBA00006728"/>
    </source>
</evidence>
<evidence type="ECO:0000256" key="6">
    <source>
        <dbReference type="ARBA" id="ARBA00023163"/>
    </source>
</evidence>
<evidence type="ECO:0000256" key="10">
    <source>
        <dbReference type="RuleBase" id="RU004549"/>
    </source>
</evidence>
<evidence type="ECO:0000313" key="14">
    <source>
        <dbReference type="RefSeq" id="XP_022991276.1"/>
    </source>
</evidence>
<dbReference type="KEGG" id="cmax:111487978"/>
<feature type="domain" description="PB1" evidence="12">
    <location>
        <begin position="97"/>
        <end position="184"/>
    </location>
</feature>
<dbReference type="OrthoDB" id="1926344at2759"/>
<accession>A0A6J1JQA6</accession>
<dbReference type="SUPFAM" id="SSF54277">
    <property type="entry name" value="CAD &amp; PB1 domains"/>
    <property type="match status" value="1"/>
</dbReference>
<name>A0A6J1JQA6_CUCMA</name>
<proteinExistence type="inferred from homology"/>
<organism evidence="13 14">
    <name type="scientific">Cucurbita maxima</name>
    <name type="common">Pumpkin</name>
    <name type="synonym">Winter squash</name>
    <dbReference type="NCBI Taxonomy" id="3661"/>
    <lineage>
        <taxon>Eukaryota</taxon>
        <taxon>Viridiplantae</taxon>
        <taxon>Streptophyta</taxon>
        <taxon>Embryophyta</taxon>
        <taxon>Tracheophyta</taxon>
        <taxon>Spermatophyta</taxon>
        <taxon>Magnoliopsida</taxon>
        <taxon>eudicotyledons</taxon>
        <taxon>Gunneridae</taxon>
        <taxon>Pentapetalae</taxon>
        <taxon>rosids</taxon>
        <taxon>fabids</taxon>
        <taxon>Cucurbitales</taxon>
        <taxon>Cucurbitaceae</taxon>
        <taxon>Cucurbiteae</taxon>
        <taxon>Cucurbita</taxon>
    </lineage>
</organism>
<dbReference type="InterPro" id="IPR053793">
    <property type="entry name" value="PB1-like"/>
</dbReference>
<dbReference type="InterPro" id="IPR003311">
    <property type="entry name" value="AUX_IAA"/>
</dbReference>
<dbReference type="PANTHER" id="PTHR31734:SF8">
    <property type="entry name" value="AUXIN-RESPONSIVE PROTEIN IAA24"/>
    <property type="match status" value="1"/>
</dbReference>
<dbReference type="PROSITE" id="PS51745">
    <property type="entry name" value="PB1"/>
    <property type="match status" value="1"/>
</dbReference>
<protein>
    <recommendedName>
        <fullName evidence="10">Auxin-responsive protein</fullName>
    </recommendedName>
</protein>
<keyword evidence="7 10" id="KW-0539">Nucleus</keyword>
<dbReference type="AlphaFoldDB" id="A0A6J1JQA6"/>
<keyword evidence="6 10" id="KW-0804">Transcription</keyword>
<dbReference type="GO" id="GO:0006355">
    <property type="term" value="P:regulation of DNA-templated transcription"/>
    <property type="evidence" value="ECO:0007669"/>
    <property type="project" value="InterPro"/>
</dbReference>
<dbReference type="GeneID" id="111487978"/>
<dbReference type="RefSeq" id="XP_022991276.1">
    <property type="nucleotide sequence ID" value="XM_023135508.1"/>
</dbReference>
<feature type="compositionally biased region" description="Polar residues" evidence="11">
    <location>
        <begin position="48"/>
        <end position="67"/>
    </location>
</feature>
<evidence type="ECO:0000259" key="12">
    <source>
        <dbReference type="PROSITE" id="PS51745"/>
    </source>
</evidence>
<dbReference type="PANTHER" id="PTHR31734">
    <property type="entry name" value="AUXIN-RESPONSIVE PROTEIN IAA17"/>
    <property type="match status" value="1"/>
</dbReference>
<dbReference type="Proteomes" id="UP000504608">
    <property type="component" value="Unplaced"/>
</dbReference>
<evidence type="ECO:0000256" key="7">
    <source>
        <dbReference type="ARBA" id="ARBA00023242"/>
    </source>
</evidence>
<evidence type="ECO:0000256" key="8">
    <source>
        <dbReference type="ARBA" id="ARBA00023294"/>
    </source>
</evidence>
<evidence type="ECO:0000256" key="4">
    <source>
        <dbReference type="ARBA" id="ARBA00022491"/>
    </source>
</evidence>
<dbReference type="Pfam" id="PF02309">
    <property type="entry name" value="AUX_IAA"/>
    <property type="match status" value="1"/>
</dbReference>
<sequence length="195" mass="21752">MAKMAVSNHRDLQATELRLGLPGSNEPDRCSGLKPNKRPFSEIDKESNSSVSDAGNCLDQSSESPPSKAQVVGWPPVRSYRRNCLAGKKTEVESCGGVYVKVSMDGAPYLRKLDLTIYKSYTELVKALENMFKFNLGGYSEKEGFNGSDYAVTYEDKDGDWMLVGDVPWEMFISSCKRMRIMKGTEARGLSENRH</sequence>
<dbReference type="Gene3D" id="3.10.20.90">
    <property type="entry name" value="Phosphatidylinositol 3-kinase Catalytic Subunit, Chain A, domain 1"/>
    <property type="match status" value="1"/>
</dbReference>
<reference evidence="14" key="1">
    <citation type="submission" date="2025-08" db="UniProtKB">
        <authorList>
            <consortium name="RefSeq"/>
        </authorList>
    </citation>
    <scope>IDENTIFICATION</scope>
    <source>
        <tissue evidence="14">Young leaves</tissue>
    </source>
</reference>
<comment type="similarity">
    <text evidence="2 10">Belongs to the Aux/IAA family.</text>
</comment>
<comment type="subunit">
    <text evidence="3 10">Homodimers and heterodimers.</text>
</comment>
<dbReference type="GO" id="GO:0009734">
    <property type="term" value="P:auxin-activated signaling pathway"/>
    <property type="evidence" value="ECO:0007669"/>
    <property type="project" value="UniProtKB-UniRule"/>
</dbReference>
<comment type="function">
    <text evidence="9">Aux/IAA proteins are short-lived transcriptional factors that function as repressors of early auxin response genes at low auxin concentrations. Repression is thought to result from the interaction with auxin response factors (ARFs), proteins that bind to the auxin-responsive promoter element (AuxRE). Formation of heterodimers with ARF proteins may alter their ability to modulate early auxin response genes expression.</text>
</comment>
<evidence type="ECO:0000256" key="9">
    <source>
        <dbReference type="ARBA" id="ARBA00025283"/>
    </source>
</evidence>
<comment type="subcellular location">
    <subcellularLocation>
        <location evidence="1 10">Nucleus</location>
    </subcellularLocation>
</comment>
<gene>
    <name evidence="14" type="primary">LOC111487978</name>
</gene>
<keyword evidence="13" id="KW-1185">Reference proteome</keyword>
<evidence type="ECO:0000256" key="11">
    <source>
        <dbReference type="SAM" id="MobiDB-lite"/>
    </source>
</evidence>
<evidence type="ECO:0000256" key="3">
    <source>
        <dbReference type="ARBA" id="ARBA00011726"/>
    </source>
</evidence>
<keyword evidence="4 10" id="KW-0678">Repressor</keyword>